<name>A0AAJ1II01_9SPIO</name>
<gene>
    <name evidence="1" type="ORF">PQJ61_16310</name>
</gene>
<dbReference type="AlphaFoldDB" id="A0AAJ1II01"/>
<sequence>MKFGTLSEQQIKEAAGGKLDKLIALWHADIKKKYGKRVDIVLGNRRDSLSPVRGGILTNAVIEMKGEDSRLMIWYDPLELYYEARISELGYDGGVIEEITAMLRDDSDPGMDYDPVSNPDKLDINSIAVQLGRWLMKIRGFAKLANENPRYYELETFLNSECGIPVLYNLFNEADYSYAETEEKRLIEVYEGLRNMDEPKRRVDIALNALRVSNILAFSTDSEVKSSLQELLKDRFERIMRVSTEIDKLKSGFELSSPDGLSKFMKKLVLQYHLPGSWVTVDETTGVF</sequence>
<evidence type="ECO:0000313" key="2">
    <source>
        <dbReference type="Proteomes" id="UP001221217"/>
    </source>
</evidence>
<evidence type="ECO:0000313" key="1">
    <source>
        <dbReference type="EMBL" id="MDC7228327.1"/>
    </source>
</evidence>
<accession>A0AAJ1II01</accession>
<proteinExistence type="predicted"/>
<protein>
    <submittedName>
        <fullName evidence="1">Uncharacterized protein</fullName>
    </submittedName>
</protein>
<reference evidence="1 2" key="1">
    <citation type="submission" date="2022-12" db="EMBL/GenBank/DDBJ databases">
        <title>Metagenome assembled genome from gulf of manar.</title>
        <authorList>
            <person name="Kohli P."/>
            <person name="Pk S."/>
            <person name="Venkata Ramana C."/>
            <person name="Sasikala C."/>
        </authorList>
    </citation>
    <scope>NUCLEOTIDE SEQUENCE [LARGE SCALE GENOMIC DNA]</scope>
    <source>
        <strain evidence="1">JB008</strain>
    </source>
</reference>
<dbReference type="Proteomes" id="UP001221217">
    <property type="component" value="Unassembled WGS sequence"/>
</dbReference>
<organism evidence="1 2">
    <name type="scientific">Candidatus Thalassospirochaeta sargassi</name>
    <dbReference type="NCBI Taxonomy" id="3119039"/>
    <lineage>
        <taxon>Bacteria</taxon>
        <taxon>Pseudomonadati</taxon>
        <taxon>Spirochaetota</taxon>
        <taxon>Spirochaetia</taxon>
        <taxon>Spirochaetales</taxon>
        <taxon>Spirochaetaceae</taxon>
        <taxon>Candidatus Thalassospirochaeta</taxon>
    </lineage>
</organism>
<comment type="caution">
    <text evidence="1">The sequence shown here is derived from an EMBL/GenBank/DDBJ whole genome shotgun (WGS) entry which is preliminary data.</text>
</comment>
<dbReference type="EMBL" id="JAQQAL010000044">
    <property type="protein sequence ID" value="MDC7228327.1"/>
    <property type="molecule type" value="Genomic_DNA"/>
</dbReference>